<keyword evidence="2" id="KW-1185">Reference proteome</keyword>
<accession>A0ACB9MX67</accession>
<name>A0ACB9MX67_BAUVA</name>
<sequence>MIHLGNLLLYSLLLLSFSFISTHAAKFQIYNNCSYTVWAAATPSGGGRRLDPHKTWRHKMAPGTAGARIWGRTGCSFDRNGLGHCQTGDCPGGLSCTGWSQAPNTLAEFSLNQGNNLDFYDISLLDGFNIPMGFYPLNGNCHGITCATDLKDECPKDLRSPGGCNSACTVYRSNEYCCYDGNCGPTKFSKFFKQKCQDAYSYPKDVTSTFACPGGTDYKVVFCP</sequence>
<gene>
    <name evidence="1" type="ORF">L6164_020949</name>
</gene>
<dbReference type="Proteomes" id="UP000828941">
    <property type="component" value="Chromosome 8"/>
</dbReference>
<evidence type="ECO:0000313" key="2">
    <source>
        <dbReference type="Proteomes" id="UP000828941"/>
    </source>
</evidence>
<evidence type="ECO:0000313" key="1">
    <source>
        <dbReference type="EMBL" id="KAI4328611.1"/>
    </source>
</evidence>
<protein>
    <submittedName>
        <fullName evidence="1">Uncharacterized protein</fullName>
    </submittedName>
</protein>
<organism evidence="1 2">
    <name type="scientific">Bauhinia variegata</name>
    <name type="common">Purple orchid tree</name>
    <name type="synonym">Phanera variegata</name>
    <dbReference type="NCBI Taxonomy" id="167791"/>
    <lineage>
        <taxon>Eukaryota</taxon>
        <taxon>Viridiplantae</taxon>
        <taxon>Streptophyta</taxon>
        <taxon>Embryophyta</taxon>
        <taxon>Tracheophyta</taxon>
        <taxon>Spermatophyta</taxon>
        <taxon>Magnoliopsida</taxon>
        <taxon>eudicotyledons</taxon>
        <taxon>Gunneridae</taxon>
        <taxon>Pentapetalae</taxon>
        <taxon>rosids</taxon>
        <taxon>fabids</taxon>
        <taxon>Fabales</taxon>
        <taxon>Fabaceae</taxon>
        <taxon>Cercidoideae</taxon>
        <taxon>Cercideae</taxon>
        <taxon>Bauhiniinae</taxon>
        <taxon>Bauhinia</taxon>
    </lineage>
</organism>
<dbReference type="EMBL" id="CM039433">
    <property type="protein sequence ID" value="KAI4328611.1"/>
    <property type="molecule type" value="Genomic_DNA"/>
</dbReference>
<comment type="caution">
    <text evidence="1">The sequence shown here is derived from an EMBL/GenBank/DDBJ whole genome shotgun (WGS) entry which is preliminary data.</text>
</comment>
<proteinExistence type="predicted"/>
<reference evidence="1 2" key="1">
    <citation type="journal article" date="2022" name="DNA Res.">
        <title>Chromosomal-level genome assembly of the orchid tree Bauhinia variegata (Leguminosae; Cercidoideae) supports the allotetraploid origin hypothesis of Bauhinia.</title>
        <authorList>
            <person name="Zhong Y."/>
            <person name="Chen Y."/>
            <person name="Zheng D."/>
            <person name="Pang J."/>
            <person name="Liu Y."/>
            <person name="Luo S."/>
            <person name="Meng S."/>
            <person name="Qian L."/>
            <person name="Wei D."/>
            <person name="Dai S."/>
            <person name="Zhou R."/>
        </authorList>
    </citation>
    <scope>NUCLEOTIDE SEQUENCE [LARGE SCALE GENOMIC DNA]</scope>
    <source>
        <strain evidence="1">BV-YZ2020</strain>
    </source>
</reference>